<dbReference type="HOGENOM" id="CLU_074100_1_0_11"/>
<dbReference type="AlphaFoldDB" id="D0L9N0"/>
<dbReference type="CDD" id="cd16334">
    <property type="entry name" value="LppX-like"/>
    <property type="match status" value="1"/>
</dbReference>
<reference evidence="9" key="1">
    <citation type="submission" date="2009-10" db="EMBL/GenBank/DDBJ databases">
        <title>The complete chromosome of Gordonia bronchialis DSM 43247.</title>
        <authorList>
            <consortium name="US DOE Joint Genome Institute (JGI-PGF)"/>
            <person name="Lucas S."/>
            <person name="Copeland A."/>
            <person name="Lapidus A."/>
            <person name="Glavina del Rio T."/>
            <person name="Dalin E."/>
            <person name="Tice H."/>
            <person name="Bruce D."/>
            <person name="Goodwin L."/>
            <person name="Pitluck S."/>
            <person name="Kyrpides N."/>
            <person name="Mavromatis K."/>
            <person name="Ivanova N."/>
            <person name="Ovchinnikova G."/>
            <person name="Saunders E."/>
            <person name="Brettin T."/>
            <person name="Detter J.C."/>
            <person name="Han C."/>
            <person name="Larimer F."/>
            <person name="Land M."/>
            <person name="Hauser L."/>
            <person name="Markowitz V."/>
            <person name="Cheng J.-F."/>
            <person name="Hugenholtz P."/>
            <person name="Woyke T."/>
            <person name="Wu D."/>
            <person name="Jando M."/>
            <person name="Schneider S."/>
            <person name="Goeker M."/>
            <person name="Klenk H.-P."/>
            <person name="Eisen J.A."/>
        </authorList>
    </citation>
    <scope>NUCLEOTIDE SEQUENCE [LARGE SCALE GENOMIC DNA]</scope>
    <source>
        <strain evidence="9">ATCC 25592 / DSM 43247 / BCRC 13721 / JCM 3198 / KCTC 3076 / NBRC 16047 / NCTC 10667</strain>
    </source>
</reference>
<evidence type="ECO:0000256" key="5">
    <source>
        <dbReference type="ARBA" id="ARBA00023139"/>
    </source>
</evidence>
<evidence type="ECO:0000256" key="4">
    <source>
        <dbReference type="ARBA" id="ARBA00022729"/>
    </source>
</evidence>
<evidence type="ECO:0000256" key="1">
    <source>
        <dbReference type="ARBA" id="ARBA00004196"/>
    </source>
</evidence>
<comment type="subcellular location">
    <subcellularLocation>
        <location evidence="1">Cell envelope</location>
    </subcellularLocation>
</comment>
<dbReference type="InterPro" id="IPR029046">
    <property type="entry name" value="LolA/LolB/LppX"/>
</dbReference>
<evidence type="ECO:0000256" key="3">
    <source>
        <dbReference type="ARBA" id="ARBA00022475"/>
    </source>
</evidence>
<keyword evidence="5" id="KW-0564">Palmitate</keyword>
<comment type="similarity">
    <text evidence="2">Belongs to the LppX/LprAFG lipoprotein family.</text>
</comment>
<protein>
    <recommendedName>
        <fullName evidence="10">LppX_LprAFG lipoprotein</fullName>
    </recommendedName>
</protein>
<keyword evidence="3" id="KW-0472">Membrane</keyword>
<feature type="compositionally biased region" description="Low complexity" evidence="7">
    <location>
        <begin position="255"/>
        <end position="269"/>
    </location>
</feature>
<evidence type="ECO:0000313" key="8">
    <source>
        <dbReference type="EMBL" id="ACY21218.1"/>
    </source>
</evidence>
<dbReference type="KEGG" id="gbr:Gbro_1964"/>
<name>D0L9N0_GORB4</name>
<evidence type="ECO:0008006" key="10">
    <source>
        <dbReference type="Google" id="ProtNLM"/>
    </source>
</evidence>
<evidence type="ECO:0000256" key="2">
    <source>
        <dbReference type="ARBA" id="ARBA00009194"/>
    </source>
</evidence>
<evidence type="ECO:0000313" key="9">
    <source>
        <dbReference type="Proteomes" id="UP000001219"/>
    </source>
</evidence>
<organism evidence="8 9">
    <name type="scientific">Gordonia bronchialis (strain ATCC 25592 / DSM 43247 / BCRC 13721 / JCM 3198 / KCTC 3076 / NBRC 16047 / NCTC 10667)</name>
    <name type="common">Rhodococcus bronchialis</name>
    <dbReference type="NCBI Taxonomy" id="526226"/>
    <lineage>
        <taxon>Bacteria</taxon>
        <taxon>Bacillati</taxon>
        <taxon>Actinomycetota</taxon>
        <taxon>Actinomycetes</taxon>
        <taxon>Mycobacteriales</taxon>
        <taxon>Gordoniaceae</taxon>
        <taxon>Gordonia</taxon>
    </lineage>
</organism>
<evidence type="ECO:0000256" key="6">
    <source>
        <dbReference type="ARBA" id="ARBA00023288"/>
    </source>
</evidence>
<accession>D0L9N0</accession>
<dbReference type="STRING" id="526226.Gbro_1964"/>
<dbReference type="Proteomes" id="UP000001219">
    <property type="component" value="Chromosome"/>
</dbReference>
<reference evidence="8 9" key="2">
    <citation type="journal article" date="2010" name="Stand. Genomic Sci.">
        <title>Complete genome sequence of Gordonia bronchialis type strain (3410).</title>
        <authorList>
            <person name="Ivanova N."/>
            <person name="Sikorski J."/>
            <person name="Jando M."/>
            <person name="Lapidus A."/>
            <person name="Nolan M."/>
            <person name="Lucas S."/>
            <person name="Del Rio T.G."/>
            <person name="Tice H."/>
            <person name="Copeland A."/>
            <person name="Cheng J.F."/>
            <person name="Chen F."/>
            <person name="Bruce D."/>
            <person name="Goodwin L."/>
            <person name="Pitluck S."/>
            <person name="Mavromatis K."/>
            <person name="Ovchinnikova G."/>
            <person name="Pati A."/>
            <person name="Chen A."/>
            <person name="Palaniappan K."/>
            <person name="Land M."/>
            <person name="Hauser L."/>
            <person name="Chang Y.J."/>
            <person name="Jeffries C.D."/>
            <person name="Chain P."/>
            <person name="Saunders E."/>
            <person name="Han C."/>
            <person name="Detter J.C."/>
            <person name="Brettin T."/>
            <person name="Rohde M."/>
            <person name="Goker M."/>
            <person name="Bristow J."/>
            <person name="Eisen J.A."/>
            <person name="Markowitz V."/>
            <person name="Hugenholtz P."/>
            <person name="Klenk H.P."/>
            <person name="Kyrpides N.C."/>
        </authorList>
    </citation>
    <scope>NUCLEOTIDE SEQUENCE [LARGE SCALE GENOMIC DNA]</scope>
    <source>
        <strain evidence="9">ATCC 25592 / DSM 43247 / BCRC 13721 / JCM 3198 / KCTC 3076 / NBRC 16047 / NCTC 10667</strain>
    </source>
</reference>
<dbReference type="eggNOG" id="ENOG50338Y0">
    <property type="taxonomic scope" value="Bacteria"/>
</dbReference>
<dbReference type="EMBL" id="CP001802">
    <property type="protein sequence ID" value="ACY21218.1"/>
    <property type="molecule type" value="Genomic_DNA"/>
</dbReference>
<keyword evidence="4" id="KW-0732">Signal</keyword>
<evidence type="ECO:0000256" key="7">
    <source>
        <dbReference type="SAM" id="MobiDB-lite"/>
    </source>
</evidence>
<dbReference type="SUPFAM" id="SSF89392">
    <property type="entry name" value="Prokaryotic lipoproteins and lipoprotein localization factors"/>
    <property type="match status" value="1"/>
</dbReference>
<dbReference type="OrthoDB" id="4711443at2"/>
<dbReference type="PROSITE" id="PS51257">
    <property type="entry name" value="PROKAR_LIPOPROTEIN"/>
    <property type="match status" value="1"/>
</dbReference>
<keyword evidence="9" id="KW-1185">Reference proteome</keyword>
<dbReference type="GO" id="GO:0030313">
    <property type="term" value="C:cell envelope"/>
    <property type="evidence" value="ECO:0007669"/>
    <property type="project" value="UniProtKB-SubCell"/>
</dbReference>
<keyword evidence="3" id="KW-1003">Cell membrane</keyword>
<gene>
    <name evidence="8" type="ordered locus">Gbro_1964</name>
</gene>
<keyword evidence="6" id="KW-0449">Lipoprotein</keyword>
<dbReference type="InterPro" id="IPR009830">
    <property type="entry name" value="LppX/LprAFG"/>
</dbReference>
<sequence length="275" mass="28560">MQRVHRVAAATMSSAVITAIMLTGCSTSNSDSNSSTSSSVQTTVIADPAAQVRAAADNTAALSGAHLQLDVAGEVPNLNAKSVVADINTNPYAAKGTATVVFGRVAPREIQAPFVYIENTLYANVDNAGFLGYGDGRSIYDVSVILNKDKGLANVLRNLTNPVKSGTETIDGVETAKISGQVKASVLAQLTGPRATVPGGDQLVPVTVWLTSGTNQLARLQFPPNPADPRASITINLTKWNTTTDISRPADIHTPTETPSGTPTPGQQTRIPAGN</sequence>
<dbReference type="Gene3D" id="2.50.20.20">
    <property type="match status" value="1"/>
</dbReference>
<proteinExistence type="inferred from homology"/>
<dbReference type="Pfam" id="PF07161">
    <property type="entry name" value="LppX_LprAFG"/>
    <property type="match status" value="1"/>
</dbReference>
<feature type="region of interest" description="Disordered" evidence="7">
    <location>
        <begin position="244"/>
        <end position="275"/>
    </location>
</feature>